<dbReference type="EMBL" id="QRGA01000011">
    <property type="protein sequence ID" value="RDU96940.1"/>
    <property type="molecule type" value="Genomic_DNA"/>
</dbReference>
<dbReference type="AlphaFoldDB" id="A0A3D8JVQ8"/>
<accession>A0A3D8JVQ8</accession>
<reference evidence="1 2" key="1">
    <citation type="submission" date="2018-08" db="EMBL/GenBank/DDBJ databases">
        <title>Paraburkholderia sp. DHOM06 isolated from forest soil.</title>
        <authorList>
            <person name="Gao Z.-H."/>
            <person name="Qiu L.-H."/>
        </authorList>
    </citation>
    <scope>NUCLEOTIDE SEQUENCE [LARGE SCALE GENOMIC DNA]</scope>
    <source>
        <strain evidence="1 2">DHOM06</strain>
    </source>
</reference>
<organism evidence="1 2">
    <name type="scientific">Trinickia dinghuensis</name>
    <dbReference type="NCBI Taxonomy" id="2291023"/>
    <lineage>
        <taxon>Bacteria</taxon>
        <taxon>Pseudomonadati</taxon>
        <taxon>Pseudomonadota</taxon>
        <taxon>Betaproteobacteria</taxon>
        <taxon>Burkholderiales</taxon>
        <taxon>Burkholderiaceae</taxon>
        <taxon>Trinickia</taxon>
    </lineage>
</organism>
<evidence type="ECO:0000313" key="1">
    <source>
        <dbReference type="EMBL" id="RDU96940.1"/>
    </source>
</evidence>
<name>A0A3D8JVQ8_9BURK</name>
<comment type="caution">
    <text evidence="1">The sequence shown here is derived from an EMBL/GenBank/DDBJ whole genome shotgun (WGS) entry which is preliminary data.</text>
</comment>
<proteinExistence type="predicted"/>
<gene>
    <name evidence="1" type="ORF">DWV00_19970</name>
</gene>
<dbReference type="Proteomes" id="UP000256838">
    <property type="component" value="Unassembled WGS sequence"/>
</dbReference>
<evidence type="ECO:0000313" key="2">
    <source>
        <dbReference type="Proteomes" id="UP000256838"/>
    </source>
</evidence>
<protein>
    <submittedName>
        <fullName evidence="1">Uncharacterized protein</fullName>
    </submittedName>
</protein>
<keyword evidence="2" id="KW-1185">Reference proteome</keyword>
<sequence>MMSAPVEGIPPFWTEPWRWAAPAWHGRYGASVGDFDSHAERLVYSGWIACFGLPRRWRPPADPRWVHVVQASPSLLHGVATALGHLALLRGGMPVALGCRPSVDPWFALALKYRAVNCLRVGGVVTHSDSSAPRDAGVGVLRAMARQGWPDIDSRVAMLVAPDASDACHTWEEPKQAQPWAIEWIDVGRCLSLCGAMMRGAASNTSSRGTR</sequence>